<dbReference type="EMBL" id="LK056680">
    <property type="protein sequence ID" value="CDU24636.1"/>
    <property type="molecule type" value="Genomic_DNA"/>
</dbReference>
<feature type="compositionally biased region" description="Basic and acidic residues" evidence="2">
    <location>
        <begin position="375"/>
        <end position="399"/>
    </location>
</feature>
<feature type="domain" description="DUF4211" evidence="3">
    <location>
        <begin position="605"/>
        <end position="698"/>
    </location>
</feature>
<dbReference type="InterPro" id="IPR025451">
    <property type="entry name" value="DUF4211"/>
</dbReference>
<feature type="region of interest" description="Disordered" evidence="2">
    <location>
        <begin position="96"/>
        <end position="501"/>
    </location>
</feature>
<feature type="coiled-coil region" evidence="1">
    <location>
        <begin position="841"/>
        <end position="868"/>
    </location>
</feature>
<accession>A0A127ZF03</accession>
<gene>
    <name evidence="4" type="ORF">SPSC_04469</name>
</gene>
<feature type="compositionally biased region" description="Low complexity" evidence="2">
    <location>
        <begin position="484"/>
        <end position="495"/>
    </location>
</feature>
<organism evidence="4">
    <name type="scientific">Sporisorium scitamineum</name>
    <dbReference type="NCBI Taxonomy" id="49012"/>
    <lineage>
        <taxon>Eukaryota</taxon>
        <taxon>Fungi</taxon>
        <taxon>Dikarya</taxon>
        <taxon>Basidiomycota</taxon>
        <taxon>Ustilaginomycotina</taxon>
        <taxon>Ustilaginomycetes</taxon>
        <taxon>Ustilaginales</taxon>
        <taxon>Ustilaginaceae</taxon>
        <taxon>Sporisorium</taxon>
    </lineage>
</organism>
<evidence type="ECO:0000256" key="2">
    <source>
        <dbReference type="SAM" id="MobiDB-lite"/>
    </source>
</evidence>
<feature type="compositionally biased region" description="Polar residues" evidence="2">
    <location>
        <begin position="321"/>
        <end position="341"/>
    </location>
</feature>
<feature type="region of interest" description="Disordered" evidence="2">
    <location>
        <begin position="1"/>
        <end position="83"/>
    </location>
</feature>
<feature type="compositionally biased region" description="Polar residues" evidence="2">
    <location>
        <begin position="233"/>
        <end position="244"/>
    </location>
</feature>
<keyword evidence="1" id="KW-0175">Coiled coil</keyword>
<dbReference type="AlphaFoldDB" id="A0A127ZF03"/>
<proteinExistence type="predicted"/>
<feature type="region of interest" description="Disordered" evidence="2">
    <location>
        <begin position="514"/>
        <end position="541"/>
    </location>
</feature>
<feature type="compositionally biased region" description="Low complexity" evidence="2">
    <location>
        <begin position="201"/>
        <end position="215"/>
    </location>
</feature>
<protein>
    <recommendedName>
        <fullName evidence="3">DUF4211 domain-containing protein</fullName>
    </recommendedName>
</protein>
<reference evidence="4" key="1">
    <citation type="submission" date="2014-06" db="EMBL/GenBank/DDBJ databases">
        <authorList>
            <person name="Ju J."/>
            <person name="Zhang J."/>
        </authorList>
    </citation>
    <scope>NUCLEOTIDE SEQUENCE</scope>
    <source>
        <strain evidence="4">SscI8</strain>
    </source>
</reference>
<feature type="compositionally biased region" description="Acidic residues" evidence="2">
    <location>
        <begin position="468"/>
        <end position="483"/>
    </location>
</feature>
<feature type="compositionally biased region" description="Basic and acidic residues" evidence="2">
    <location>
        <begin position="342"/>
        <end position="367"/>
    </location>
</feature>
<dbReference type="Pfam" id="PF13926">
    <property type="entry name" value="DUF4211"/>
    <property type="match status" value="1"/>
</dbReference>
<feature type="compositionally biased region" description="Low complexity" evidence="2">
    <location>
        <begin position="10"/>
        <end position="44"/>
    </location>
</feature>
<dbReference type="OrthoDB" id="2554458at2759"/>
<evidence type="ECO:0000313" key="4">
    <source>
        <dbReference type="EMBL" id="CDU24636.1"/>
    </source>
</evidence>
<evidence type="ECO:0000259" key="3">
    <source>
        <dbReference type="Pfam" id="PF13926"/>
    </source>
</evidence>
<feature type="compositionally biased region" description="Basic and acidic residues" evidence="2">
    <location>
        <begin position="729"/>
        <end position="744"/>
    </location>
</feature>
<sequence>MPPKKKQKVSKPSSSASPSKPSSSRSTRSRTRSSSIASTAPPSKKSSKKSKSSKLVNAEPEEDALRDEEERLSPVWDGQQQPQLECWVEIPSMSRSTEDGLGFIRPRDKKALREEGKHKENADSLVWHVDQQPANADPFYFAEQDLGEDGDDPHLVAVRPRAGKQSKATTASDKILKSKKRKSRSPVQPAQPAEASSRSTSKSNNDNGSENSNTNISSRAPSVTRAASLLEAQPQTVTPQSNSDGLEDMFLGTSDAAPSNQVESQEEDNAPLFVENASDEEDMLRNEAPLRSQASQRPRIKSSPTYGDRIAQGSSKDHVRSSTPRPAKSVSSRHNDASTLSKEQRRREKEREKEKERFKQKEREKSQSKSKKRARSVDSDSEPKSKHKSDDVKNLRSELNEDAFARSTGARHKEEYRNKLAAFAQARKKARQERGESISSSSDEEGPSTQRKRLGNGRRATTISSDSDSSDSSDDSDDSDDSSSDSSSSSSSSSSDDSKDFIVADDQVEYDEGFQPEDEVVASPTKPKPSQSQLASHLGRRRFERDADGRIRLIPISADAPAGTSSNSILAAHGLGGASSRKGLDELCLDWIEWAAARVLVTWSSLSQADRERLEGNRAALKSRIHSIEESVGTVTMRRQFKWYLTRYPKIEVESLFSDEVDQYGTLAKNGCGICHRKSKKAQFKVTFLGERYNQETLAPLKKRGDDEDEDEESDSDSSDSSDDDSDSASDRSSDNETWREEGEDARDRATYTFFAGNHCAQRAAILHKLHHWEWMTMQTLARHDSIRYIRRLLWRKHRMGRGKDGKMGAGAWEVWLAVNEMISPTGRCTWKGKGKGERERGKKVSELERLRRRLRSLSEQAIEINRAR</sequence>
<feature type="region of interest" description="Disordered" evidence="2">
    <location>
        <begin position="699"/>
        <end position="744"/>
    </location>
</feature>
<evidence type="ECO:0000256" key="1">
    <source>
        <dbReference type="SAM" id="Coils"/>
    </source>
</evidence>
<name>A0A127ZF03_9BASI</name>
<feature type="compositionally biased region" description="Basic and acidic residues" evidence="2">
    <location>
        <begin position="105"/>
        <end position="122"/>
    </location>
</feature>
<feature type="compositionally biased region" description="Acidic residues" evidence="2">
    <location>
        <begin position="707"/>
        <end position="728"/>
    </location>
</feature>